<evidence type="ECO:0000313" key="2">
    <source>
        <dbReference type="EMBL" id="MCI56929.1"/>
    </source>
</evidence>
<feature type="non-terminal residue" evidence="2">
    <location>
        <position position="1"/>
    </location>
</feature>
<reference evidence="2 3" key="1">
    <citation type="journal article" date="2018" name="Front. Plant Sci.">
        <title>Red Clover (Trifolium pratense) and Zigzag Clover (T. medium) - A Picture of Genomic Similarities and Differences.</title>
        <authorList>
            <person name="Dluhosova J."/>
            <person name="Istvanek J."/>
            <person name="Nedelnik J."/>
            <person name="Repkova J."/>
        </authorList>
    </citation>
    <scope>NUCLEOTIDE SEQUENCE [LARGE SCALE GENOMIC DNA]</scope>
    <source>
        <strain evidence="3">cv. 10/8</strain>
        <tissue evidence="2">Leaf</tissue>
    </source>
</reference>
<evidence type="ECO:0000313" key="3">
    <source>
        <dbReference type="Proteomes" id="UP000265520"/>
    </source>
</evidence>
<organism evidence="2 3">
    <name type="scientific">Trifolium medium</name>
    <dbReference type="NCBI Taxonomy" id="97028"/>
    <lineage>
        <taxon>Eukaryota</taxon>
        <taxon>Viridiplantae</taxon>
        <taxon>Streptophyta</taxon>
        <taxon>Embryophyta</taxon>
        <taxon>Tracheophyta</taxon>
        <taxon>Spermatophyta</taxon>
        <taxon>Magnoliopsida</taxon>
        <taxon>eudicotyledons</taxon>
        <taxon>Gunneridae</taxon>
        <taxon>Pentapetalae</taxon>
        <taxon>rosids</taxon>
        <taxon>fabids</taxon>
        <taxon>Fabales</taxon>
        <taxon>Fabaceae</taxon>
        <taxon>Papilionoideae</taxon>
        <taxon>50 kb inversion clade</taxon>
        <taxon>NPAAA clade</taxon>
        <taxon>Hologalegina</taxon>
        <taxon>IRL clade</taxon>
        <taxon>Trifolieae</taxon>
        <taxon>Trifolium</taxon>
    </lineage>
</organism>
<dbReference type="Proteomes" id="UP000265520">
    <property type="component" value="Unassembled WGS sequence"/>
</dbReference>
<name>A0A392T7C5_9FABA</name>
<proteinExistence type="predicted"/>
<feature type="region of interest" description="Disordered" evidence="1">
    <location>
        <begin position="39"/>
        <end position="63"/>
    </location>
</feature>
<protein>
    <submittedName>
        <fullName evidence="2">Uncharacterized protein</fullName>
    </submittedName>
</protein>
<sequence>RDRNLEGPSNPRAGSKKIIPSLPFNRLNILSCNQQALPRRKKDLKKMGEGNKSGCGSVESDPITDSVIPQPELCDVVNVAKDFDIEVVLP</sequence>
<dbReference type="AlphaFoldDB" id="A0A392T7C5"/>
<evidence type="ECO:0000256" key="1">
    <source>
        <dbReference type="SAM" id="MobiDB-lite"/>
    </source>
</evidence>
<accession>A0A392T7C5</accession>
<dbReference type="EMBL" id="LXQA010520728">
    <property type="protein sequence ID" value="MCI56929.1"/>
    <property type="molecule type" value="Genomic_DNA"/>
</dbReference>
<feature type="non-terminal residue" evidence="2">
    <location>
        <position position="90"/>
    </location>
</feature>
<keyword evidence="3" id="KW-1185">Reference proteome</keyword>
<comment type="caution">
    <text evidence="2">The sequence shown here is derived from an EMBL/GenBank/DDBJ whole genome shotgun (WGS) entry which is preliminary data.</text>
</comment>